<dbReference type="EMBL" id="CP001700">
    <property type="protein sequence ID" value="ACU77243.1"/>
    <property type="molecule type" value="Genomic_DNA"/>
</dbReference>
<dbReference type="FunCoup" id="C7PWY6">
    <property type="interactions" value="160"/>
</dbReference>
<keyword evidence="8" id="KW-0289">Folate biosynthesis</keyword>
<feature type="domain" description="7,8-dihydro-6-hydroxymethylpterin-pyrophosphokinase" evidence="9">
    <location>
        <begin position="103"/>
        <end position="114"/>
    </location>
</feature>
<dbReference type="PANTHER" id="PTHR43071:SF1">
    <property type="entry name" value="2-AMINO-4-HYDROXY-6-HYDROXYMETHYLDIHYDROPTERIDINE PYROPHOSPHOKINASE"/>
    <property type="match status" value="1"/>
</dbReference>
<proteinExistence type="predicted"/>
<dbReference type="InterPro" id="IPR035907">
    <property type="entry name" value="Hppk_sf"/>
</dbReference>
<dbReference type="EC" id="2.7.6.3" evidence="3"/>
<evidence type="ECO:0000313" key="10">
    <source>
        <dbReference type="EMBL" id="ACU77243.1"/>
    </source>
</evidence>
<dbReference type="Pfam" id="PF01288">
    <property type="entry name" value="HPPK"/>
    <property type="match status" value="1"/>
</dbReference>
<dbReference type="HOGENOM" id="CLU_097916_0_0_11"/>
<evidence type="ECO:0000259" key="9">
    <source>
        <dbReference type="PROSITE" id="PS00794"/>
    </source>
</evidence>
<evidence type="ECO:0000256" key="3">
    <source>
        <dbReference type="ARBA" id="ARBA00013253"/>
    </source>
</evidence>
<evidence type="ECO:0000313" key="11">
    <source>
        <dbReference type="Proteomes" id="UP000000851"/>
    </source>
</evidence>
<dbReference type="GO" id="GO:0046654">
    <property type="term" value="P:tetrahydrofolate biosynthetic process"/>
    <property type="evidence" value="ECO:0007669"/>
    <property type="project" value="UniProtKB-UniPathway"/>
</dbReference>
<evidence type="ECO:0000256" key="5">
    <source>
        <dbReference type="ARBA" id="ARBA00022741"/>
    </source>
</evidence>
<organism evidence="10 11">
    <name type="scientific">Catenulispora acidiphila (strain DSM 44928 / JCM 14897 / NBRC 102108 / NRRL B-24433 / ID139908)</name>
    <dbReference type="NCBI Taxonomy" id="479433"/>
    <lineage>
        <taxon>Bacteria</taxon>
        <taxon>Bacillati</taxon>
        <taxon>Actinomycetota</taxon>
        <taxon>Actinomycetes</taxon>
        <taxon>Catenulisporales</taxon>
        <taxon>Catenulisporaceae</taxon>
        <taxon>Catenulispora</taxon>
    </lineage>
</organism>
<dbReference type="eggNOG" id="COG0801">
    <property type="taxonomic scope" value="Bacteria"/>
</dbReference>
<evidence type="ECO:0000256" key="7">
    <source>
        <dbReference type="ARBA" id="ARBA00022840"/>
    </source>
</evidence>
<sequence>MSEAATGESAVRVHTAVLAIGGNLGDRLANLQSAIDSLADTPTLAIAWLSPVYETAPLLAEGADPQDDYLNAVLGVTSALPPDMLLMRTQAIEEALGRTRKIHWGARTIDIDIVQVDDLVSDDPELTLPHPRAAQRAFVLAPWHDARPDDVLTGAGPIADLLAALGGAAAQGAARRDDLELLLP</sequence>
<dbReference type="Gene3D" id="3.30.70.560">
    <property type="entry name" value="7,8-Dihydro-6-hydroxymethylpterin-pyrophosphokinase HPPK"/>
    <property type="match status" value="1"/>
</dbReference>
<evidence type="ECO:0000256" key="8">
    <source>
        <dbReference type="ARBA" id="ARBA00022909"/>
    </source>
</evidence>
<dbReference type="NCBIfam" id="TIGR01498">
    <property type="entry name" value="folK"/>
    <property type="match status" value="1"/>
</dbReference>
<dbReference type="RefSeq" id="WP_015796968.1">
    <property type="nucleotide sequence ID" value="NC_013131.1"/>
</dbReference>
<dbReference type="GO" id="GO:0046656">
    <property type="term" value="P:folic acid biosynthetic process"/>
    <property type="evidence" value="ECO:0007669"/>
    <property type="project" value="UniProtKB-KW"/>
</dbReference>
<dbReference type="PROSITE" id="PS00794">
    <property type="entry name" value="HPPK"/>
    <property type="match status" value="1"/>
</dbReference>
<dbReference type="Proteomes" id="UP000000851">
    <property type="component" value="Chromosome"/>
</dbReference>
<keyword evidence="11" id="KW-1185">Reference proteome</keyword>
<dbReference type="UniPathway" id="UPA00077">
    <property type="reaction ID" value="UER00155"/>
</dbReference>
<evidence type="ECO:0000256" key="1">
    <source>
        <dbReference type="ARBA" id="ARBA00000198"/>
    </source>
</evidence>
<dbReference type="CDD" id="cd00483">
    <property type="entry name" value="HPPK"/>
    <property type="match status" value="1"/>
</dbReference>
<dbReference type="STRING" id="479433.Caci_8420"/>
<evidence type="ECO:0000256" key="4">
    <source>
        <dbReference type="ARBA" id="ARBA00022679"/>
    </source>
</evidence>
<keyword evidence="6 10" id="KW-0418">Kinase</keyword>
<dbReference type="PANTHER" id="PTHR43071">
    <property type="entry name" value="2-AMINO-4-HYDROXY-6-HYDROXYMETHYLDIHYDROPTERIDINE PYROPHOSPHOKINASE"/>
    <property type="match status" value="1"/>
</dbReference>
<protein>
    <recommendedName>
        <fullName evidence="3">2-amino-4-hydroxy-6-hydroxymethyldihydropteridine diphosphokinase</fullName>
        <ecNumber evidence="3">2.7.6.3</ecNumber>
    </recommendedName>
</protein>
<dbReference type="InterPro" id="IPR000550">
    <property type="entry name" value="Hppk"/>
</dbReference>
<dbReference type="KEGG" id="cai:Caci_8420"/>
<dbReference type="InParanoid" id="C7PWY6"/>
<evidence type="ECO:0000256" key="6">
    <source>
        <dbReference type="ARBA" id="ARBA00022777"/>
    </source>
</evidence>
<dbReference type="GO" id="GO:0003848">
    <property type="term" value="F:2-amino-4-hydroxy-6-hydroxymethyldihydropteridine diphosphokinase activity"/>
    <property type="evidence" value="ECO:0007669"/>
    <property type="project" value="UniProtKB-EC"/>
</dbReference>
<gene>
    <name evidence="10" type="ordered locus">Caci_8420</name>
</gene>
<dbReference type="SUPFAM" id="SSF55083">
    <property type="entry name" value="6-hydroxymethyl-7,8-dihydropterin pyrophosphokinase, HPPK"/>
    <property type="match status" value="1"/>
</dbReference>
<keyword evidence="4 10" id="KW-0808">Transferase</keyword>
<keyword evidence="5" id="KW-0547">Nucleotide-binding</keyword>
<comment type="catalytic activity">
    <reaction evidence="1">
        <text>6-hydroxymethyl-7,8-dihydropterin + ATP = (7,8-dihydropterin-6-yl)methyl diphosphate + AMP + H(+)</text>
        <dbReference type="Rhea" id="RHEA:11412"/>
        <dbReference type="ChEBI" id="CHEBI:15378"/>
        <dbReference type="ChEBI" id="CHEBI:30616"/>
        <dbReference type="ChEBI" id="CHEBI:44841"/>
        <dbReference type="ChEBI" id="CHEBI:72950"/>
        <dbReference type="ChEBI" id="CHEBI:456215"/>
        <dbReference type="EC" id="2.7.6.3"/>
    </reaction>
</comment>
<dbReference type="OrthoDB" id="9808041at2"/>
<dbReference type="AlphaFoldDB" id="C7PWY6"/>
<reference evidence="10 11" key="1">
    <citation type="journal article" date="2009" name="Stand. Genomic Sci.">
        <title>Complete genome sequence of Catenulispora acidiphila type strain (ID 139908).</title>
        <authorList>
            <person name="Copeland A."/>
            <person name="Lapidus A."/>
            <person name="Glavina Del Rio T."/>
            <person name="Nolan M."/>
            <person name="Lucas S."/>
            <person name="Chen F."/>
            <person name="Tice H."/>
            <person name="Cheng J.F."/>
            <person name="Bruce D."/>
            <person name="Goodwin L."/>
            <person name="Pitluck S."/>
            <person name="Mikhailova N."/>
            <person name="Pati A."/>
            <person name="Ivanova N."/>
            <person name="Mavromatis K."/>
            <person name="Chen A."/>
            <person name="Palaniappan K."/>
            <person name="Chain P."/>
            <person name="Land M."/>
            <person name="Hauser L."/>
            <person name="Chang Y.J."/>
            <person name="Jeffries C.D."/>
            <person name="Chertkov O."/>
            <person name="Brettin T."/>
            <person name="Detter J.C."/>
            <person name="Han C."/>
            <person name="Ali Z."/>
            <person name="Tindall B.J."/>
            <person name="Goker M."/>
            <person name="Bristow J."/>
            <person name="Eisen J.A."/>
            <person name="Markowitz V."/>
            <person name="Hugenholtz P."/>
            <person name="Kyrpides N.C."/>
            <person name="Klenk H.P."/>
        </authorList>
    </citation>
    <scope>NUCLEOTIDE SEQUENCE [LARGE SCALE GENOMIC DNA]</scope>
    <source>
        <strain evidence="11">DSM 44928 / JCM 14897 / NBRC 102108 / NRRL B-24433 / ID139908</strain>
    </source>
</reference>
<evidence type="ECO:0000256" key="2">
    <source>
        <dbReference type="ARBA" id="ARBA00005051"/>
    </source>
</evidence>
<comment type="pathway">
    <text evidence="2">Cofactor biosynthesis; tetrahydrofolate biosynthesis; 2-amino-4-hydroxy-6-hydroxymethyl-7,8-dihydropteridine diphosphate from 7,8-dihydroneopterin triphosphate: step 4/4.</text>
</comment>
<keyword evidence="7" id="KW-0067">ATP-binding</keyword>
<dbReference type="GO" id="GO:0016301">
    <property type="term" value="F:kinase activity"/>
    <property type="evidence" value="ECO:0007669"/>
    <property type="project" value="UniProtKB-KW"/>
</dbReference>
<dbReference type="GO" id="GO:0005524">
    <property type="term" value="F:ATP binding"/>
    <property type="evidence" value="ECO:0007669"/>
    <property type="project" value="UniProtKB-KW"/>
</dbReference>
<name>C7PWY6_CATAD</name>
<accession>C7PWY6</accession>